<keyword evidence="4" id="KW-1185">Reference proteome</keyword>
<feature type="compositionally biased region" description="Low complexity" evidence="2">
    <location>
        <begin position="335"/>
        <end position="357"/>
    </location>
</feature>
<accession>M0IRX5</accession>
<name>M0IRX5_9EURY</name>
<feature type="compositionally biased region" description="Low complexity" evidence="2">
    <location>
        <begin position="165"/>
        <end position="176"/>
    </location>
</feature>
<reference evidence="3 4" key="1">
    <citation type="journal article" date="2014" name="PLoS Genet.">
        <title>Phylogenetically driven sequencing of extremely halophilic archaea reveals strategies for static and dynamic osmo-response.</title>
        <authorList>
            <person name="Becker E.A."/>
            <person name="Seitzer P.M."/>
            <person name="Tritt A."/>
            <person name="Larsen D."/>
            <person name="Krusor M."/>
            <person name="Yao A.I."/>
            <person name="Wu D."/>
            <person name="Madern D."/>
            <person name="Eisen J.A."/>
            <person name="Darling A.E."/>
            <person name="Facciotti M.T."/>
        </authorList>
    </citation>
    <scope>NUCLEOTIDE SEQUENCE [LARGE SCALE GENOMIC DNA]</scope>
    <source>
        <strain evidence="3 4">ATCC BAA-1512</strain>
    </source>
</reference>
<feature type="coiled-coil region" evidence="1">
    <location>
        <begin position="452"/>
        <end position="479"/>
    </location>
</feature>
<dbReference type="EMBL" id="AOLN01000001">
    <property type="protein sequence ID" value="ELZ98792.1"/>
    <property type="molecule type" value="Genomic_DNA"/>
</dbReference>
<gene>
    <name evidence="3" type="ORF">C440_00510</name>
</gene>
<dbReference type="AlphaFoldDB" id="M0IRX5"/>
<proteinExistence type="predicted"/>
<dbReference type="PANTHER" id="PTHR18937">
    <property type="entry name" value="STRUCTURAL MAINTENANCE OF CHROMOSOMES SMC FAMILY MEMBER"/>
    <property type="match status" value="1"/>
</dbReference>
<evidence type="ECO:0000256" key="2">
    <source>
        <dbReference type="SAM" id="MobiDB-lite"/>
    </source>
</evidence>
<dbReference type="Proteomes" id="UP000011550">
    <property type="component" value="Unassembled WGS sequence"/>
</dbReference>
<dbReference type="STRING" id="662479.C440_00510"/>
<feature type="compositionally biased region" description="Low complexity" evidence="2">
    <location>
        <begin position="274"/>
        <end position="285"/>
    </location>
</feature>
<organism evidence="3 4">
    <name type="scientific">Haloferax mucosum ATCC BAA-1512</name>
    <dbReference type="NCBI Taxonomy" id="662479"/>
    <lineage>
        <taxon>Archaea</taxon>
        <taxon>Methanobacteriati</taxon>
        <taxon>Methanobacteriota</taxon>
        <taxon>Stenosarchaea group</taxon>
        <taxon>Halobacteria</taxon>
        <taxon>Halobacteriales</taxon>
        <taxon>Haloferacaceae</taxon>
        <taxon>Haloferax</taxon>
    </lineage>
</organism>
<feature type="region of interest" description="Disordered" evidence="2">
    <location>
        <begin position="204"/>
        <end position="357"/>
    </location>
</feature>
<dbReference type="Gene3D" id="1.10.287.1490">
    <property type="match status" value="2"/>
</dbReference>
<feature type="region of interest" description="Disordered" evidence="2">
    <location>
        <begin position="156"/>
        <end position="177"/>
    </location>
</feature>
<dbReference type="SUPFAM" id="SSF57997">
    <property type="entry name" value="Tropomyosin"/>
    <property type="match status" value="1"/>
</dbReference>
<feature type="compositionally biased region" description="Acidic residues" evidence="2">
    <location>
        <begin position="251"/>
        <end position="263"/>
    </location>
</feature>
<feature type="coiled-coil region" evidence="1">
    <location>
        <begin position="543"/>
        <end position="626"/>
    </location>
</feature>
<protein>
    <submittedName>
        <fullName evidence="3">Uncharacterized protein</fullName>
    </submittedName>
</protein>
<keyword evidence="1" id="KW-0175">Coiled coil</keyword>
<evidence type="ECO:0000313" key="4">
    <source>
        <dbReference type="Proteomes" id="UP000011550"/>
    </source>
</evidence>
<feature type="region of interest" description="Disordered" evidence="2">
    <location>
        <begin position="1"/>
        <end position="20"/>
    </location>
</feature>
<evidence type="ECO:0000313" key="3">
    <source>
        <dbReference type="EMBL" id="ELZ98792.1"/>
    </source>
</evidence>
<feature type="compositionally biased region" description="Basic and acidic residues" evidence="2">
    <location>
        <begin position="206"/>
        <end position="222"/>
    </location>
</feature>
<evidence type="ECO:0000256" key="1">
    <source>
        <dbReference type="SAM" id="Coils"/>
    </source>
</evidence>
<comment type="caution">
    <text evidence="3">The sequence shown here is derived from an EMBL/GenBank/DDBJ whole genome shotgun (WGS) entry which is preliminary data.</text>
</comment>
<feature type="compositionally biased region" description="Acidic residues" evidence="2">
    <location>
        <begin position="304"/>
        <end position="334"/>
    </location>
</feature>
<sequence length="714" mass="77310">MDVGKVAAMSRESEGVTSVSDGEVTVEKTFAADEFPVPAIKFVINSSKDEPTRIRVIDRIPESFPMESVGFHPDFESDNWTAYKDHRVEYERTLDPGEELVTVYGIRITDGQDRTEFLEEPTLERIPADGGIDPEDIDDILGEDRSQLVRDVLAGDRKPVEADADTNAGADASAADDVGEVIDAEAGASTDNTPTDDDLAAAFEADDGRETTAAADETRGESVTDADEPVSHPSSDAEVLDDAADGRDVESTDVDSTAESDAEPETRPDPEPRAVTTDTTPAVTAHLEDPDVDDNADSAHEVTESDDDEADSNDETADTEAVESGADDSTDADSDTSGSTSTNTSTTPTTDTGTVSAAAEGGLVSALAAEIRAGTADESDLDVVREAVDVETRRSTDVRIRRLQSQMEDLEAYSDALAEFIDEEGTGEELVSEFRAEMDAFRADLDALDTVVEDTVESVDDATSRLDAAEETIAAVDERSERVSSTVANAQSHLDDHGDRLESLSSDVHSATDRLESHAGRLDAHGEQFEQYDERLESHDARFDDHDERLDEYDETFERYDERLEDASRNIQAGSARLDSIESTLSEREAEFDTVNERLDSLSTRLDEAAERLEGVERDTSNAQDTAATLHDEVGEIREDIASLDGDIVDTKQSIDSRLSDVQERIEDVATGDDLDALRDDIDDLNETVAELETFRERLAGAFGTGMGGAPEDE</sequence>
<dbReference type="PATRIC" id="fig|662479.7.peg.104"/>